<dbReference type="EMBL" id="PZZL01000001">
    <property type="protein sequence ID" value="PTM61864.1"/>
    <property type="molecule type" value="Genomic_DNA"/>
</dbReference>
<reference evidence="2 3" key="1">
    <citation type="submission" date="2018-04" db="EMBL/GenBank/DDBJ databases">
        <title>Genomic Encyclopedia of Archaeal and Bacterial Type Strains, Phase II (KMG-II): from individual species to whole genera.</title>
        <authorList>
            <person name="Goeker M."/>
        </authorList>
    </citation>
    <scope>NUCLEOTIDE SEQUENCE [LARGE SCALE GENOMIC DNA]</scope>
    <source>
        <strain evidence="2 3">DSM 25521</strain>
    </source>
</reference>
<comment type="caution">
    <text evidence="2">The sequence shown here is derived from an EMBL/GenBank/DDBJ whole genome shotgun (WGS) entry which is preliminary data.</text>
</comment>
<evidence type="ECO:0000256" key="1">
    <source>
        <dbReference type="SAM" id="Phobius"/>
    </source>
</evidence>
<accession>A0A2T4ZIS6</accession>
<keyword evidence="1" id="KW-0472">Membrane</keyword>
<feature type="transmembrane region" description="Helical" evidence="1">
    <location>
        <begin position="6"/>
        <end position="28"/>
    </location>
</feature>
<sequence length="32" mass="3561">MTGRAFTVFIIMIAGAIGSWCLVFWAAWSRTP</sequence>
<gene>
    <name evidence="2" type="ORF">C8P69_101536</name>
</gene>
<protein>
    <submittedName>
        <fullName evidence="2">Uncharacterized protein</fullName>
    </submittedName>
</protein>
<dbReference type="AlphaFoldDB" id="A0A2T4ZIS6"/>
<name>A0A2T4ZIS6_9HYPH</name>
<proteinExistence type="predicted"/>
<keyword evidence="1" id="KW-1133">Transmembrane helix</keyword>
<dbReference type="Proteomes" id="UP000241808">
    <property type="component" value="Unassembled WGS sequence"/>
</dbReference>
<organism evidence="2 3">
    <name type="scientific">Phreatobacter oligotrophus</name>
    <dbReference type="NCBI Taxonomy" id="1122261"/>
    <lineage>
        <taxon>Bacteria</taxon>
        <taxon>Pseudomonadati</taxon>
        <taxon>Pseudomonadota</taxon>
        <taxon>Alphaproteobacteria</taxon>
        <taxon>Hyphomicrobiales</taxon>
        <taxon>Phreatobacteraceae</taxon>
        <taxon>Phreatobacter</taxon>
    </lineage>
</organism>
<keyword evidence="3" id="KW-1185">Reference proteome</keyword>
<evidence type="ECO:0000313" key="2">
    <source>
        <dbReference type="EMBL" id="PTM61864.1"/>
    </source>
</evidence>
<keyword evidence="1" id="KW-0812">Transmembrane</keyword>
<evidence type="ECO:0000313" key="3">
    <source>
        <dbReference type="Proteomes" id="UP000241808"/>
    </source>
</evidence>